<gene>
    <name evidence="4" type="ORF">ANANG_G00145200</name>
</gene>
<comment type="caution">
    <text evidence="4">The sequence shown here is derived from an EMBL/GenBank/DDBJ whole genome shotgun (WGS) entry which is preliminary data.</text>
</comment>
<keyword evidence="2" id="KW-0472">Membrane</keyword>
<feature type="signal peptide" evidence="3">
    <location>
        <begin position="1"/>
        <end position="30"/>
    </location>
</feature>
<dbReference type="InterPro" id="IPR042372">
    <property type="entry name" value="IL15RA"/>
</dbReference>
<dbReference type="Gene3D" id="2.20.28.230">
    <property type="match status" value="1"/>
</dbReference>
<dbReference type="EMBL" id="JAFIRN010000007">
    <property type="protein sequence ID" value="KAG5846010.1"/>
    <property type="molecule type" value="Genomic_DNA"/>
</dbReference>
<proteinExistence type="predicted"/>
<keyword evidence="2" id="KW-1133">Transmembrane helix</keyword>
<feature type="transmembrane region" description="Helical" evidence="2">
    <location>
        <begin position="132"/>
        <end position="154"/>
    </location>
</feature>
<evidence type="ECO:0008006" key="6">
    <source>
        <dbReference type="Google" id="ProtNLM"/>
    </source>
</evidence>
<evidence type="ECO:0000256" key="1">
    <source>
        <dbReference type="SAM" id="MobiDB-lite"/>
    </source>
</evidence>
<evidence type="ECO:0000313" key="4">
    <source>
        <dbReference type="EMBL" id="KAG5846010.1"/>
    </source>
</evidence>
<keyword evidence="5" id="KW-1185">Reference proteome</keyword>
<keyword evidence="2" id="KW-0812">Transmembrane</keyword>
<evidence type="ECO:0000256" key="2">
    <source>
        <dbReference type="SAM" id="Phobius"/>
    </source>
</evidence>
<feature type="chain" id="PRO_5039444726" description="Sushi domain-containing protein" evidence="3">
    <location>
        <begin position="31"/>
        <end position="195"/>
    </location>
</feature>
<evidence type="ECO:0000256" key="3">
    <source>
        <dbReference type="SAM" id="SignalP"/>
    </source>
</evidence>
<dbReference type="PANTHER" id="PTHR15060">
    <property type="entry name" value="INTERLEUKIN-15 RECEPTOR SUBUNIT ALPHA"/>
    <property type="match status" value="1"/>
</dbReference>
<accession>A0A9D3MEX1</accession>
<keyword evidence="3" id="KW-0732">Signal</keyword>
<evidence type="ECO:0000313" key="5">
    <source>
        <dbReference type="Proteomes" id="UP001044222"/>
    </source>
</evidence>
<sequence>MDRLRLSSRVSSLIWLLPLLTNFNNDIVSAIEGCPLLPLKSKTKPFQPMQSYPQGYMFFYACIEGYVRKAGTSSMTRCLKISGNHGSNLQWDNISGDTSLVCIPDPKRKKTAEGNSTQKTETDAIHNNTIPIGLGSGVGVILLIAVTVGGGLMLQRQCFSGWRSRDLPVPETEHVPLHPPEIHQPQQEQNRSSTV</sequence>
<dbReference type="AlphaFoldDB" id="A0A9D3MEX1"/>
<reference evidence="4" key="1">
    <citation type="submission" date="2021-01" db="EMBL/GenBank/DDBJ databases">
        <title>A chromosome-scale assembly of European eel, Anguilla anguilla.</title>
        <authorList>
            <person name="Henkel C."/>
            <person name="Jong-Raadsen S.A."/>
            <person name="Dufour S."/>
            <person name="Weltzien F.-A."/>
            <person name="Palstra A.P."/>
            <person name="Pelster B."/>
            <person name="Spaink H.P."/>
            <person name="Van Den Thillart G.E."/>
            <person name="Jansen H."/>
            <person name="Zahm M."/>
            <person name="Klopp C."/>
            <person name="Cedric C."/>
            <person name="Louis A."/>
            <person name="Berthelot C."/>
            <person name="Parey E."/>
            <person name="Roest Crollius H."/>
            <person name="Montfort J."/>
            <person name="Robinson-Rechavi M."/>
            <person name="Bucao C."/>
            <person name="Bouchez O."/>
            <person name="Gislard M."/>
            <person name="Lluch J."/>
            <person name="Milhes M."/>
            <person name="Lampietro C."/>
            <person name="Lopez Roques C."/>
            <person name="Donnadieu C."/>
            <person name="Braasch I."/>
            <person name="Desvignes T."/>
            <person name="Postlethwait J."/>
            <person name="Bobe J."/>
            <person name="Guiguen Y."/>
            <person name="Dirks R."/>
        </authorList>
    </citation>
    <scope>NUCLEOTIDE SEQUENCE</scope>
    <source>
        <strain evidence="4">Tag_6206</strain>
        <tissue evidence="4">Liver</tissue>
    </source>
</reference>
<protein>
    <recommendedName>
        <fullName evidence="6">Sushi domain-containing protein</fullName>
    </recommendedName>
</protein>
<dbReference type="Proteomes" id="UP001044222">
    <property type="component" value="Chromosome 7"/>
</dbReference>
<organism evidence="4 5">
    <name type="scientific">Anguilla anguilla</name>
    <name type="common">European freshwater eel</name>
    <name type="synonym">Muraena anguilla</name>
    <dbReference type="NCBI Taxonomy" id="7936"/>
    <lineage>
        <taxon>Eukaryota</taxon>
        <taxon>Metazoa</taxon>
        <taxon>Chordata</taxon>
        <taxon>Craniata</taxon>
        <taxon>Vertebrata</taxon>
        <taxon>Euteleostomi</taxon>
        <taxon>Actinopterygii</taxon>
        <taxon>Neopterygii</taxon>
        <taxon>Teleostei</taxon>
        <taxon>Anguilliformes</taxon>
        <taxon>Anguillidae</taxon>
        <taxon>Anguilla</taxon>
    </lineage>
</organism>
<name>A0A9D3MEX1_ANGAN</name>
<dbReference type="PANTHER" id="PTHR15060:SF0">
    <property type="entry name" value="INTERLEUKIN-15 RECEPTOR SUBUNIT ALPHA"/>
    <property type="match status" value="1"/>
</dbReference>
<dbReference type="GO" id="GO:0042010">
    <property type="term" value="F:interleukin-15 receptor activity"/>
    <property type="evidence" value="ECO:0007669"/>
    <property type="project" value="InterPro"/>
</dbReference>
<feature type="region of interest" description="Disordered" evidence="1">
    <location>
        <begin position="170"/>
        <end position="195"/>
    </location>
</feature>